<dbReference type="Proteomes" id="UP000828390">
    <property type="component" value="Unassembled WGS sequence"/>
</dbReference>
<accession>A0A9D4BJ21</accession>
<evidence type="ECO:0000313" key="1">
    <source>
        <dbReference type="EMBL" id="KAH3697525.1"/>
    </source>
</evidence>
<reference evidence="1" key="2">
    <citation type="submission" date="2020-11" db="EMBL/GenBank/DDBJ databases">
        <authorList>
            <person name="McCartney M.A."/>
            <person name="Auch B."/>
            <person name="Kono T."/>
            <person name="Mallez S."/>
            <person name="Becker A."/>
            <person name="Gohl D.M."/>
            <person name="Silverstein K.A.T."/>
            <person name="Koren S."/>
            <person name="Bechman K.B."/>
            <person name="Herman A."/>
            <person name="Abrahante J.E."/>
            <person name="Garbe J."/>
        </authorList>
    </citation>
    <scope>NUCLEOTIDE SEQUENCE</scope>
    <source>
        <strain evidence="1">Duluth1</strain>
        <tissue evidence="1">Whole animal</tissue>
    </source>
</reference>
<organism evidence="1 2">
    <name type="scientific">Dreissena polymorpha</name>
    <name type="common">Zebra mussel</name>
    <name type="synonym">Mytilus polymorpha</name>
    <dbReference type="NCBI Taxonomy" id="45954"/>
    <lineage>
        <taxon>Eukaryota</taxon>
        <taxon>Metazoa</taxon>
        <taxon>Spiralia</taxon>
        <taxon>Lophotrochozoa</taxon>
        <taxon>Mollusca</taxon>
        <taxon>Bivalvia</taxon>
        <taxon>Autobranchia</taxon>
        <taxon>Heteroconchia</taxon>
        <taxon>Euheterodonta</taxon>
        <taxon>Imparidentia</taxon>
        <taxon>Neoheterodontei</taxon>
        <taxon>Myida</taxon>
        <taxon>Dreissenoidea</taxon>
        <taxon>Dreissenidae</taxon>
        <taxon>Dreissena</taxon>
    </lineage>
</organism>
<keyword evidence="2" id="KW-1185">Reference proteome</keyword>
<name>A0A9D4BJ21_DREPO</name>
<dbReference type="EMBL" id="JAIWYP010000016">
    <property type="protein sequence ID" value="KAH3697525.1"/>
    <property type="molecule type" value="Genomic_DNA"/>
</dbReference>
<proteinExistence type="predicted"/>
<evidence type="ECO:0000313" key="2">
    <source>
        <dbReference type="Proteomes" id="UP000828390"/>
    </source>
</evidence>
<protein>
    <submittedName>
        <fullName evidence="1">Uncharacterized protein</fullName>
    </submittedName>
</protein>
<reference evidence="1" key="1">
    <citation type="journal article" date="2019" name="bioRxiv">
        <title>The Genome of the Zebra Mussel, Dreissena polymorpha: A Resource for Invasive Species Research.</title>
        <authorList>
            <person name="McCartney M.A."/>
            <person name="Auch B."/>
            <person name="Kono T."/>
            <person name="Mallez S."/>
            <person name="Zhang Y."/>
            <person name="Obille A."/>
            <person name="Becker A."/>
            <person name="Abrahante J.E."/>
            <person name="Garbe J."/>
            <person name="Badalamenti J.P."/>
            <person name="Herman A."/>
            <person name="Mangelson H."/>
            <person name="Liachko I."/>
            <person name="Sullivan S."/>
            <person name="Sone E.D."/>
            <person name="Koren S."/>
            <person name="Silverstein K.A.T."/>
            <person name="Beckman K.B."/>
            <person name="Gohl D.M."/>
        </authorList>
    </citation>
    <scope>NUCLEOTIDE SEQUENCE</scope>
    <source>
        <strain evidence="1">Duluth1</strain>
        <tissue evidence="1">Whole animal</tissue>
    </source>
</reference>
<comment type="caution">
    <text evidence="1">The sequence shown here is derived from an EMBL/GenBank/DDBJ whole genome shotgun (WGS) entry which is preliminary data.</text>
</comment>
<sequence>MIPIFQPSTKLWSPEGDTIGKTGPIRRSRGLGTILLSFFKLCWPEKTQLLVLSSCLKGSARTFYIGLPQEDK</sequence>
<gene>
    <name evidence="1" type="ORF">DPMN_085027</name>
</gene>
<dbReference type="AlphaFoldDB" id="A0A9D4BJ21"/>